<dbReference type="InterPro" id="IPR026085">
    <property type="entry name" value="ATF7-int"/>
</dbReference>
<feature type="compositionally biased region" description="Low complexity" evidence="2">
    <location>
        <begin position="390"/>
        <end position="412"/>
    </location>
</feature>
<dbReference type="GO" id="GO:0003712">
    <property type="term" value="F:transcription coregulator activity"/>
    <property type="evidence" value="ECO:0007669"/>
    <property type="project" value="TreeGrafter"/>
</dbReference>
<feature type="domain" description="ATF7-interacting protein protein binding" evidence="3">
    <location>
        <begin position="507"/>
        <end position="740"/>
    </location>
</feature>
<feature type="compositionally biased region" description="Basic and acidic residues" evidence="2">
    <location>
        <begin position="209"/>
        <end position="222"/>
    </location>
</feature>
<name>A0A6A4T5M5_SCOMX</name>
<comment type="caution">
    <text evidence="4">The sequence shown here is derived from an EMBL/GenBank/DDBJ whole genome shotgun (WGS) entry which is preliminary data.</text>
</comment>
<dbReference type="PANTHER" id="PTHR23210">
    <property type="entry name" value="ACTIVATING TRANSCRIPTION FACTOR 7 INTERACTING PROTEIN"/>
    <property type="match status" value="1"/>
</dbReference>
<feature type="coiled-coil region" evidence="1">
    <location>
        <begin position="575"/>
        <end position="602"/>
    </location>
</feature>
<dbReference type="GO" id="GO:0006355">
    <property type="term" value="P:regulation of DNA-templated transcription"/>
    <property type="evidence" value="ECO:0007669"/>
    <property type="project" value="TreeGrafter"/>
</dbReference>
<dbReference type="GO" id="GO:0005634">
    <property type="term" value="C:nucleus"/>
    <property type="evidence" value="ECO:0007669"/>
    <property type="project" value="TreeGrafter"/>
</dbReference>
<evidence type="ECO:0000256" key="2">
    <source>
        <dbReference type="SAM" id="MobiDB-lite"/>
    </source>
</evidence>
<reference evidence="4 5" key="1">
    <citation type="submission" date="2019-06" db="EMBL/GenBank/DDBJ databases">
        <title>Draft genomes of female and male turbot (Scophthalmus maximus).</title>
        <authorList>
            <person name="Xu H."/>
            <person name="Xu X.-W."/>
            <person name="Shao C."/>
            <person name="Chen S."/>
        </authorList>
    </citation>
    <scope>NUCLEOTIDE SEQUENCE [LARGE SCALE GENOMIC DNA]</scope>
    <source>
        <strain evidence="4">Ysfricsl-2016a</strain>
        <tissue evidence="4">Blood</tissue>
    </source>
</reference>
<dbReference type="PANTHER" id="PTHR23210:SF26">
    <property type="entry name" value="ACTIVATING TRANSCRIPTION FACTOR 7-INTERACTING PROTEIN 1"/>
    <property type="match status" value="1"/>
</dbReference>
<feature type="region of interest" description="Disordered" evidence="2">
    <location>
        <begin position="646"/>
        <end position="688"/>
    </location>
</feature>
<dbReference type="Pfam" id="PF16788">
    <property type="entry name" value="ATF7IP_BD"/>
    <property type="match status" value="1"/>
</dbReference>
<dbReference type="GO" id="GO:0005667">
    <property type="term" value="C:transcription regulator complex"/>
    <property type="evidence" value="ECO:0007669"/>
    <property type="project" value="TreeGrafter"/>
</dbReference>
<sequence>MTSPLLACRGNYKFHTRRLYTTGSVRVQQRLKEEEEEEEEETVGHRPFLKIAGTSPGDAKSRLSLKSNGCLKTPASCSAHTIEHLWIDVVRTSGIVGPASLLPPAVKTLFFNAFNVPVTQGLLLVKQQIFLGRDNTPLTEPDVVGYTLSETINVAAMEVVVTEEKKKIFRARKTMKISDRQQLESLHSTLLTTAPGLSNPSPPPLMNGTHKEDGQKVGDKEQNNTLDSNSPHAVSPASPAPFLSLSLSPSPASSQSPKAKEGTPTSPTSPFHSLNFELKKMEEDEDEEKTGSLPPSLNDPVTLAETESKEKQGKKTEVIPEVEKKTEEQTTAEDPAEDLVKESVKGLVPHSPVPPQVSDCTEPMDTDNDTTKAEDPEASKAKMTDKKPSSPKSITSDSSPSCSSSCHPASSSGANLKQEKAIKKEGIKKEKGDKEDVKKRSISVEKMEVDLVSVQTKEEKTPVGKTPKPSRPSSTPPSNTVLEERGSTSGLKRTLSEGSEKEVQIVKREGKRPKVEREELEAQLELKITAKAGSHHKLEKIVQQLVDERLRVLELTIFGKDFEELKDRVDKIDCATKHQTAINALQAKIARLAKKFGEANQASENKRKQEALAAATAASAAATAASAAKTAAAANSPQVQRVLRRQTVEQQPRVPSEGVAPSVGKTPPLSVKKEKIEEEMEEEEDKDLSRNIAMAKKLAEYNEGRCREDINLRMINAQLEKVLYQNCKRSSGNPRPDRYASYVFRSLVPYDVYCDWVSKVNYVGLMGKEALPTNLRRTMRMYIERRFPLLTCDSWREIRDVINEILRVKRRPEFFREYNQRTTERIFIY</sequence>
<feature type="compositionally biased region" description="Polar residues" evidence="2">
    <location>
        <begin position="263"/>
        <end position="272"/>
    </location>
</feature>
<evidence type="ECO:0000313" key="5">
    <source>
        <dbReference type="Proteomes" id="UP000438429"/>
    </source>
</evidence>
<keyword evidence="1" id="KW-0175">Coiled coil</keyword>
<dbReference type="EMBL" id="VEVO01000009">
    <property type="protein sequence ID" value="KAF0037502.1"/>
    <property type="molecule type" value="Genomic_DNA"/>
</dbReference>
<feature type="compositionally biased region" description="Low complexity" evidence="2">
    <location>
        <begin position="228"/>
        <end position="257"/>
    </location>
</feature>
<gene>
    <name evidence="4" type="ORF">F2P81_010376</name>
</gene>
<feature type="compositionally biased region" description="Basic and acidic residues" evidence="2">
    <location>
        <begin position="494"/>
        <end position="511"/>
    </location>
</feature>
<feature type="compositionally biased region" description="Basic and acidic residues" evidence="2">
    <location>
        <begin position="369"/>
        <end position="388"/>
    </location>
</feature>
<evidence type="ECO:0000256" key="1">
    <source>
        <dbReference type="SAM" id="Coils"/>
    </source>
</evidence>
<dbReference type="Proteomes" id="UP000438429">
    <property type="component" value="Unassembled WGS sequence"/>
</dbReference>
<organism evidence="4 5">
    <name type="scientific">Scophthalmus maximus</name>
    <name type="common">Turbot</name>
    <name type="synonym">Psetta maxima</name>
    <dbReference type="NCBI Taxonomy" id="52904"/>
    <lineage>
        <taxon>Eukaryota</taxon>
        <taxon>Metazoa</taxon>
        <taxon>Chordata</taxon>
        <taxon>Craniata</taxon>
        <taxon>Vertebrata</taxon>
        <taxon>Euteleostomi</taxon>
        <taxon>Actinopterygii</taxon>
        <taxon>Neopterygii</taxon>
        <taxon>Teleostei</taxon>
        <taxon>Neoteleostei</taxon>
        <taxon>Acanthomorphata</taxon>
        <taxon>Carangaria</taxon>
        <taxon>Pleuronectiformes</taxon>
        <taxon>Pleuronectoidei</taxon>
        <taxon>Scophthalmidae</taxon>
        <taxon>Scophthalmus</taxon>
    </lineage>
</organism>
<feature type="region of interest" description="Disordered" evidence="2">
    <location>
        <begin position="191"/>
        <end position="511"/>
    </location>
</feature>
<proteinExistence type="predicted"/>
<dbReference type="AlphaFoldDB" id="A0A6A4T5M5"/>
<feature type="compositionally biased region" description="Acidic residues" evidence="2">
    <location>
        <begin position="677"/>
        <end position="686"/>
    </location>
</feature>
<protein>
    <recommendedName>
        <fullName evidence="3">ATF7-interacting protein protein binding domain-containing protein</fullName>
    </recommendedName>
</protein>
<evidence type="ECO:0000259" key="3">
    <source>
        <dbReference type="Pfam" id="PF16788"/>
    </source>
</evidence>
<dbReference type="InterPro" id="IPR031870">
    <property type="entry name" value="ATF7IP_BD"/>
</dbReference>
<evidence type="ECO:0000313" key="4">
    <source>
        <dbReference type="EMBL" id="KAF0037502.1"/>
    </source>
</evidence>
<feature type="compositionally biased region" description="Low complexity" evidence="2">
    <location>
        <begin position="465"/>
        <end position="478"/>
    </location>
</feature>
<accession>A0A6A4T5M5</accession>
<feature type="compositionally biased region" description="Basic and acidic residues" evidence="2">
    <location>
        <begin position="417"/>
        <end position="449"/>
    </location>
</feature>
<feature type="compositionally biased region" description="Basic and acidic residues" evidence="2">
    <location>
        <begin position="306"/>
        <end position="328"/>
    </location>
</feature>